<name>A0A140D8V0_9BACT</name>
<evidence type="ECO:0000313" key="1">
    <source>
        <dbReference type="EMBL" id="AMK09617.1"/>
    </source>
</evidence>
<dbReference type="Proteomes" id="UP000055611">
    <property type="component" value="Chromosome"/>
</dbReference>
<keyword evidence="3" id="KW-1185">Reference proteome</keyword>
<reference evidence="2 4" key="2">
    <citation type="submission" date="2019-03" db="EMBL/GenBank/DDBJ databases">
        <title>Genomic Encyclopedia of Type Strains, Phase IV (KMG-IV): sequencing the most valuable type-strain genomes for metagenomic binning, comparative biology and taxonomic classification.</title>
        <authorList>
            <person name="Goeker M."/>
        </authorList>
    </citation>
    <scope>NUCLEOTIDE SEQUENCE [LARGE SCALE GENOMIC DNA]</scope>
    <source>
        <strain evidence="2 4">DSM 101483</strain>
    </source>
</reference>
<dbReference type="AlphaFoldDB" id="A0A140D8V0"/>
<proteinExistence type="predicted"/>
<dbReference type="EMBL" id="SOBK01000013">
    <property type="protein sequence ID" value="TDT86435.1"/>
    <property type="molecule type" value="Genomic_DNA"/>
</dbReference>
<evidence type="ECO:0000313" key="3">
    <source>
        <dbReference type="Proteomes" id="UP000055611"/>
    </source>
</evidence>
<dbReference type="Proteomes" id="UP000295506">
    <property type="component" value="Unassembled WGS sequence"/>
</dbReference>
<dbReference type="RefSeq" id="WP_066798907.1">
    <property type="nucleotide sequence ID" value="NZ_CP014206.1"/>
</dbReference>
<reference evidence="1 3" key="1">
    <citation type="journal article" date="2016" name="Front. Microbiol.">
        <title>Genome Sequence of the Piezophilic, Mesophilic Sulfate-Reducing Bacterium Desulfovibrio indicus J2T.</title>
        <authorList>
            <person name="Cao J."/>
            <person name="Maignien L."/>
            <person name="Shao Z."/>
            <person name="Alain K."/>
            <person name="Jebbar M."/>
        </authorList>
    </citation>
    <scope>NUCLEOTIDE SEQUENCE [LARGE SCALE GENOMIC DNA]</scope>
    <source>
        <strain evidence="1 3">J2</strain>
    </source>
</reference>
<organism evidence="2 4">
    <name type="scientific">Pseudodesulfovibrio indicus</name>
    <dbReference type="NCBI Taxonomy" id="1716143"/>
    <lineage>
        <taxon>Bacteria</taxon>
        <taxon>Pseudomonadati</taxon>
        <taxon>Thermodesulfobacteriota</taxon>
        <taxon>Desulfovibrionia</taxon>
        <taxon>Desulfovibrionales</taxon>
        <taxon>Desulfovibrionaceae</taxon>
    </lineage>
</organism>
<protein>
    <submittedName>
        <fullName evidence="2">Uncharacterized protein</fullName>
    </submittedName>
</protein>
<dbReference type="KEGG" id="dej:AWY79_00090"/>
<gene>
    <name evidence="1" type="ORF">AWY79_00090</name>
    <name evidence="2" type="ORF">EDC59_113111</name>
</gene>
<sequence length="99" mass="10654">MTTKKVGICAGCGLEKTLLSKTHCHQCVKNQKKDEPKTDAAPASRKVALDFAQDIDILDALTEAAHCNYRTLPSEILATLRLSMESGNRPLPGATPCDS</sequence>
<dbReference type="EMBL" id="CP014206">
    <property type="protein sequence ID" value="AMK09617.1"/>
    <property type="molecule type" value="Genomic_DNA"/>
</dbReference>
<evidence type="ECO:0000313" key="4">
    <source>
        <dbReference type="Proteomes" id="UP000295506"/>
    </source>
</evidence>
<accession>A0A140D8V0</accession>
<evidence type="ECO:0000313" key="2">
    <source>
        <dbReference type="EMBL" id="TDT86435.1"/>
    </source>
</evidence>